<sequence>MPRCWSSWSPGRRACSARRRGAVRDRLSPLLLTLGALALGLYAVGYATPYGLRVLTVAGVYALATFGFQIVFGLGGALSLAQGAFFGLGAYTTGLLATQMGWGFALTFPLSLLVPLLAALLVGLPVLRLESHYFALATLGVAQVLLLLAVNLPGLTGGANGIPGVPGVVLFGWPVGRGLPMALLVWGAVAAGGVIAWSLARGRFGRSLTLLRDDPLAAATLGLDVGRLRLAAFAMSALFAGAAGALAVHTQRVVSPEVLEFPVMVTILTIAVVGGRGRMAGAVLGAVLLIHLPEWFRALERSYLIVYGGALLAAIVLAPEGLTGLLDRLAGRPRVRLPGRPAEPAEQPGLVPNRSALQVDGLSKRFGGVLAVDGLSFPLEPGTITGLIGPNGSGKTTAINLISGLERPDAGSVRLGGRELAGQRPDRIAAAGLARTFQAGSLPEGATVLQAVAAARLTLDRSVEQAEATAHRILDRLGIAGHAASPCAGLPAALRRRVDLARALARRPAVLLLDEPAAGLTDGEKAELAALLRGVAAEGTALLVVEHDMGFLLPLAGHVLCLDQGRLLYAGPPEGVRRDPAVVAAYLGTGRRGGQA</sequence>
<dbReference type="InterPro" id="IPR003593">
    <property type="entry name" value="AAA+_ATPase"/>
</dbReference>
<dbReference type="CDD" id="cd06581">
    <property type="entry name" value="TM_PBP1_LivM_like"/>
    <property type="match status" value="1"/>
</dbReference>
<dbReference type="KEGG" id="azz:DEW08_28695"/>
<evidence type="ECO:0000259" key="9">
    <source>
        <dbReference type="PROSITE" id="PS50893"/>
    </source>
</evidence>
<dbReference type="InterPro" id="IPR032823">
    <property type="entry name" value="BCA_ABC_TP_C"/>
</dbReference>
<feature type="transmembrane region" description="Helical" evidence="8">
    <location>
        <begin position="304"/>
        <end position="326"/>
    </location>
</feature>
<comment type="subcellular location">
    <subcellularLocation>
        <location evidence="1">Cell membrane</location>
        <topology evidence="1">Multi-pass membrane protein</topology>
    </subcellularLocation>
</comment>
<dbReference type="PANTHER" id="PTHR30482:SF20">
    <property type="entry name" value="HIGH-AFFINITY BRANCHED-CHAIN AMINO ACID TRANSPORT SYSTEM PERMEASE PROTEIN LIVM"/>
    <property type="match status" value="1"/>
</dbReference>
<evidence type="ECO:0000256" key="4">
    <source>
        <dbReference type="ARBA" id="ARBA00022741"/>
    </source>
</evidence>
<feature type="transmembrane region" description="Helical" evidence="8">
    <location>
        <begin position="27"/>
        <end position="44"/>
    </location>
</feature>
<evidence type="ECO:0000256" key="5">
    <source>
        <dbReference type="ARBA" id="ARBA00022840"/>
    </source>
</evidence>
<keyword evidence="10" id="KW-0614">Plasmid</keyword>
<keyword evidence="5 10" id="KW-0067">ATP-binding</keyword>
<evidence type="ECO:0000256" key="6">
    <source>
        <dbReference type="ARBA" id="ARBA00022989"/>
    </source>
</evidence>
<dbReference type="GO" id="GO:0005524">
    <property type="term" value="F:ATP binding"/>
    <property type="evidence" value="ECO:0007669"/>
    <property type="project" value="UniProtKB-KW"/>
</dbReference>
<gene>
    <name evidence="10" type="ORF">DEW08_28695</name>
</gene>
<evidence type="ECO:0000256" key="8">
    <source>
        <dbReference type="SAM" id="Phobius"/>
    </source>
</evidence>
<evidence type="ECO:0000313" key="10">
    <source>
        <dbReference type="EMBL" id="AWK89984.1"/>
    </source>
</evidence>
<keyword evidence="7 8" id="KW-0472">Membrane</keyword>
<dbReference type="Pfam" id="PF02653">
    <property type="entry name" value="BPD_transp_2"/>
    <property type="match status" value="1"/>
</dbReference>
<dbReference type="GO" id="GO:0015658">
    <property type="term" value="F:branched-chain amino acid transmembrane transporter activity"/>
    <property type="evidence" value="ECO:0007669"/>
    <property type="project" value="InterPro"/>
</dbReference>
<dbReference type="Gene3D" id="3.40.50.300">
    <property type="entry name" value="P-loop containing nucleotide triphosphate hydrolases"/>
    <property type="match status" value="1"/>
</dbReference>
<dbReference type="InterPro" id="IPR043428">
    <property type="entry name" value="LivM-like"/>
</dbReference>
<dbReference type="InterPro" id="IPR027417">
    <property type="entry name" value="P-loop_NTPase"/>
</dbReference>
<feature type="transmembrane region" description="Helical" evidence="8">
    <location>
        <begin position="261"/>
        <end position="292"/>
    </location>
</feature>
<accession>A0A2S2CZQ0</accession>
<dbReference type="PROSITE" id="PS50893">
    <property type="entry name" value="ABC_TRANSPORTER_2"/>
    <property type="match status" value="1"/>
</dbReference>
<dbReference type="SUPFAM" id="SSF52540">
    <property type="entry name" value="P-loop containing nucleoside triphosphate hydrolases"/>
    <property type="match status" value="1"/>
</dbReference>
<dbReference type="PANTHER" id="PTHR30482">
    <property type="entry name" value="HIGH-AFFINITY BRANCHED-CHAIN AMINO ACID TRANSPORT SYSTEM PERMEASE"/>
    <property type="match status" value="1"/>
</dbReference>
<dbReference type="Proteomes" id="UP000245629">
    <property type="component" value="Plasmid unnamed3"/>
</dbReference>
<evidence type="ECO:0000256" key="2">
    <source>
        <dbReference type="ARBA" id="ARBA00022475"/>
    </source>
</evidence>
<feature type="domain" description="ABC transporter" evidence="9">
    <location>
        <begin position="357"/>
        <end position="589"/>
    </location>
</feature>
<feature type="transmembrane region" description="Helical" evidence="8">
    <location>
        <begin position="230"/>
        <end position="249"/>
    </location>
</feature>
<dbReference type="SMART" id="SM00382">
    <property type="entry name" value="AAA"/>
    <property type="match status" value="1"/>
</dbReference>
<keyword evidence="2" id="KW-1003">Cell membrane</keyword>
<dbReference type="InterPro" id="IPR003439">
    <property type="entry name" value="ABC_transporter-like_ATP-bd"/>
</dbReference>
<dbReference type="EMBL" id="CP029358">
    <property type="protein sequence ID" value="AWK89984.1"/>
    <property type="molecule type" value="Genomic_DNA"/>
</dbReference>
<evidence type="ECO:0000256" key="7">
    <source>
        <dbReference type="ARBA" id="ARBA00023136"/>
    </source>
</evidence>
<evidence type="ECO:0000256" key="3">
    <source>
        <dbReference type="ARBA" id="ARBA00022692"/>
    </source>
</evidence>
<keyword evidence="4" id="KW-0547">Nucleotide-binding</keyword>
<name>A0A2S2CZQ0_9PROT</name>
<evidence type="ECO:0000313" key="11">
    <source>
        <dbReference type="Proteomes" id="UP000245629"/>
    </source>
</evidence>
<feature type="transmembrane region" description="Helical" evidence="8">
    <location>
        <begin position="134"/>
        <end position="159"/>
    </location>
</feature>
<geneLocation type="plasmid" evidence="10 11">
    <name>unnamed3</name>
</geneLocation>
<dbReference type="Pfam" id="PF00005">
    <property type="entry name" value="ABC_tran"/>
    <property type="match status" value="1"/>
</dbReference>
<dbReference type="InterPro" id="IPR001851">
    <property type="entry name" value="ABC_transp_permease"/>
</dbReference>
<keyword evidence="3 8" id="KW-0812">Transmembrane</keyword>
<feature type="transmembrane region" description="Helical" evidence="8">
    <location>
        <begin position="50"/>
        <end position="72"/>
    </location>
</feature>
<feature type="transmembrane region" description="Helical" evidence="8">
    <location>
        <begin position="84"/>
        <end position="102"/>
    </location>
</feature>
<dbReference type="AlphaFoldDB" id="A0A2S2CZQ0"/>
<keyword evidence="6 8" id="KW-1133">Transmembrane helix</keyword>
<dbReference type="GO" id="GO:0016887">
    <property type="term" value="F:ATP hydrolysis activity"/>
    <property type="evidence" value="ECO:0007669"/>
    <property type="project" value="InterPro"/>
</dbReference>
<organism evidence="10 11">
    <name type="scientific">Azospirillum thermophilum</name>
    <dbReference type="NCBI Taxonomy" id="2202148"/>
    <lineage>
        <taxon>Bacteria</taxon>
        <taxon>Pseudomonadati</taxon>
        <taxon>Pseudomonadota</taxon>
        <taxon>Alphaproteobacteria</taxon>
        <taxon>Rhodospirillales</taxon>
        <taxon>Azospirillaceae</taxon>
        <taxon>Azospirillum</taxon>
    </lineage>
</organism>
<dbReference type="Pfam" id="PF12399">
    <property type="entry name" value="BCA_ABC_TP_C"/>
    <property type="match status" value="1"/>
</dbReference>
<dbReference type="OrthoDB" id="9805029at2"/>
<keyword evidence="11" id="KW-1185">Reference proteome</keyword>
<protein>
    <submittedName>
        <fullName evidence="10">ABC transporter ATP-binding protein</fullName>
    </submittedName>
</protein>
<feature type="transmembrane region" description="Helical" evidence="8">
    <location>
        <begin position="179"/>
        <end position="200"/>
    </location>
</feature>
<evidence type="ECO:0000256" key="1">
    <source>
        <dbReference type="ARBA" id="ARBA00004651"/>
    </source>
</evidence>
<reference evidence="11" key="1">
    <citation type="submission" date="2018-05" db="EMBL/GenBank/DDBJ databases">
        <title>Azospirillum thermophila sp. nov., a novel isolated from hot spring.</title>
        <authorList>
            <person name="Zhao Z."/>
        </authorList>
    </citation>
    <scope>NUCLEOTIDE SEQUENCE [LARGE SCALE GENOMIC DNA]</scope>
    <source>
        <strain evidence="11">CFH 70021</strain>
        <plasmid evidence="11">unnamed3</plasmid>
    </source>
</reference>
<feature type="transmembrane region" description="Helical" evidence="8">
    <location>
        <begin position="108"/>
        <end position="127"/>
    </location>
</feature>
<proteinExistence type="predicted"/>
<dbReference type="GO" id="GO:0005886">
    <property type="term" value="C:plasma membrane"/>
    <property type="evidence" value="ECO:0007669"/>
    <property type="project" value="UniProtKB-SubCell"/>
</dbReference>
<dbReference type="CDD" id="cd03219">
    <property type="entry name" value="ABC_Mj1267_LivG_branched"/>
    <property type="match status" value="1"/>
</dbReference>